<feature type="transmembrane region" description="Helical" evidence="1">
    <location>
        <begin position="606"/>
        <end position="624"/>
    </location>
</feature>
<dbReference type="InParanoid" id="D1ZZM5"/>
<evidence type="ECO:0000313" key="4">
    <source>
        <dbReference type="EMBL" id="EFA01831.2"/>
    </source>
</evidence>
<feature type="transmembrane region" description="Helical" evidence="1">
    <location>
        <begin position="427"/>
        <end position="447"/>
    </location>
</feature>
<feature type="chain" id="PRO_5007309928" evidence="2">
    <location>
        <begin position="26"/>
        <end position="691"/>
    </location>
</feature>
<dbReference type="eggNOG" id="KOG3700">
    <property type="taxonomic scope" value="Eukaryota"/>
</dbReference>
<feature type="transmembrane region" description="Helical" evidence="1">
    <location>
        <begin position="275"/>
        <end position="296"/>
    </location>
</feature>
<evidence type="ECO:0000256" key="1">
    <source>
        <dbReference type="SAM" id="Phobius"/>
    </source>
</evidence>
<dbReference type="SMART" id="SM00703">
    <property type="entry name" value="NRF"/>
    <property type="match status" value="1"/>
</dbReference>
<feature type="transmembrane region" description="Helical" evidence="1">
    <location>
        <begin position="530"/>
        <end position="553"/>
    </location>
</feature>
<dbReference type="EMBL" id="KQ971338">
    <property type="protein sequence ID" value="EFA01831.2"/>
    <property type="molecule type" value="Genomic_DNA"/>
</dbReference>
<organism evidence="4 5">
    <name type="scientific">Tribolium castaneum</name>
    <name type="common">Red flour beetle</name>
    <dbReference type="NCBI Taxonomy" id="7070"/>
    <lineage>
        <taxon>Eukaryota</taxon>
        <taxon>Metazoa</taxon>
        <taxon>Ecdysozoa</taxon>
        <taxon>Arthropoda</taxon>
        <taxon>Hexapoda</taxon>
        <taxon>Insecta</taxon>
        <taxon>Pterygota</taxon>
        <taxon>Neoptera</taxon>
        <taxon>Endopterygota</taxon>
        <taxon>Coleoptera</taxon>
        <taxon>Polyphaga</taxon>
        <taxon>Cucujiformia</taxon>
        <taxon>Tenebrionidae</taxon>
        <taxon>Tenebrionidae incertae sedis</taxon>
        <taxon>Tribolium</taxon>
    </lineage>
</organism>
<dbReference type="InterPro" id="IPR002656">
    <property type="entry name" value="Acyl_transf_3_dom"/>
</dbReference>
<feature type="transmembrane region" description="Helical" evidence="1">
    <location>
        <begin position="640"/>
        <end position="662"/>
    </location>
</feature>
<dbReference type="PANTHER" id="PTHR11161">
    <property type="entry name" value="O-ACYLTRANSFERASE"/>
    <property type="match status" value="1"/>
</dbReference>
<protein>
    <submittedName>
        <fullName evidence="4">Nose resistant to fluoxetine protein 6-like Protein</fullName>
    </submittedName>
</protein>
<dbReference type="InterPro" id="IPR006621">
    <property type="entry name" value="Nose-resist-to-fluoxetine_N"/>
</dbReference>
<keyword evidence="5" id="KW-1185">Reference proteome</keyword>
<accession>D1ZZM5</accession>
<sequence length="691" mass="79028">MNLAKNSAKLAACILTCSMLDVTIGLSPNNARESENERKPVKLTMKQGLVMNQVIGTYTLNDPRDPLCRKHSEEYRVGLRAMETWALQMFDSSSKLQSGILMGNLVEYGAFKQCLRIYKATQNGPIRGKHCTFRIIPGEATLRTVMAFHNVSRKRFDLLKKSIIEGVRLMWSVCIPDSCPSSDVFPHFNKTISELVQGLDITVTLAEENCMTLSSGGEWSSKEYSFLILAACIIFGVLVCTIIDLVKRDSNHFVKIFSAISNGQKLLARKTNHELNCLHGIRFLSTCYVMFGHRFMTGMLFPSINSLQLIDWVLEYTSTLIIGGTVCVDSFLFVSGMLVSYGFFENVTKNNRFNVVFFYVYRYIRITLPLSVAVILYSTFIQRFGEGPLWRETYQAMQLPCQYFWWSTLLHIQNYVNPQALCIPQTWYLTCEMVYYYFSPVILYPLWKWPKIGCLILALTYIASVGINFSLAWTREYQGGMPLTNQLFHTEYFQRHYVAPHVRASPYIIGLGFGYTIFKTKGKKISLGLFWKLVGWLVAIIFLSCVVLGSHVFQEENHDYNRLESSLYLSCSRSAWVLGIAWIIWACVHGQGGFVNDILSLHVFRVLGRLGYGIFLFHMCFQFLKDGSGQMPAYFSNFHMLYYCFGDLAIMIVVGALFALCFEYPCLTIETLLFEKNPRKILFKQTISNLP</sequence>
<feature type="transmembrane region" description="Helical" evidence="1">
    <location>
        <begin position="573"/>
        <end position="594"/>
    </location>
</feature>
<dbReference type="KEGG" id="tca:662959"/>
<reference evidence="4 5" key="1">
    <citation type="journal article" date="2008" name="Nature">
        <title>The genome of the model beetle and pest Tribolium castaneum.</title>
        <authorList>
            <consortium name="Tribolium Genome Sequencing Consortium"/>
            <person name="Richards S."/>
            <person name="Gibbs R.A."/>
            <person name="Weinstock G.M."/>
            <person name="Brown S.J."/>
            <person name="Denell R."/>
            <person name="Beeman R.W."/>
            <person name="Gibbs R."/>
            <person name="Beeman R.W."/>
            <person name="Brown S.J."/>
            <person name="Bucher G."/>
            <person name="Friedrich M."/>
            <person name="Grimmelikhuijzen C.J."/>
            <person name="Klingler M."/>
            <person name="Lorenzen M."/>
            <person name="Richards S."/>
            <person name="Roth S."/>
            <person name="Schroder R."/>
            <person name="Tautz D."/>
            <person name="Zdobnov E.M."/>
            <person name="Muzny D."/>
            <person name="Gibbs R.A."/>
            <person name="Weinstock G.M."/>
            <person name="Attaway T."/>
            <person name="Bell S."/>
            <person name="Buhay C.J."/>
            <person name="Chandrabose M.N."/>
            <person name="Chavez D."/>
            <person name="Clerk-Blankenburg K.P."/>
            <person name="Cree A."/>
            <person name="Dao M."/>
            <person name="Davis C."/>
            <person name="Chacko J."/>
            <person name="Dinh H."/>
            <person name="Dugan-Rocha S."/>
            <person name="Fowler G."/>
            <person name="Garner T.T."/>
            <person name="Garnes J."/>
            <person name="Gnirke A."/>
            <person name="Hawes A."/>
            <person name="Hernandez J."/>
            <person name="Hines S."/>
            <person name="Holder M."/>
            <person name="Hume J."/>
            <person name="Jhangiani S.N."/>
            <person name="Joshi V."/>
            <person name="Khan Z.M."/>
            <person name="Jackson L."/>
            <person name="Kovar C."/>
            <person name="Kowis A."/>
            <person name="Lee S."/>
            <person name="Lewis L.R."/>
            <person name="Margolis J."/>
            <person name="Morgan M."/>
            <person name="Nazareth L.V."/>
            <person name="Nguyen N."/>
            <person name="Okwuonu G."/>
            <person name="Parker D."/>
            <person name="Richards S."/>
            <person name="Ruiz S.J."/>
            <person name="Santibanez J."/>
            <person name="Savard J."/>
            <person name="Scherer S.E."/>
            <person name="Schneider B."/>
            <person name="Sodergren E."/>
            <person name="Tautz D."/>
            <person name="Vattahil S."/>
            <person name="Villasana D."/>
            <person name="White C.S."/>
            <person name="Wright R."/>
            <person name="Park Y."/>
            <person name="Beeman R.W."/>
            <person name="Lord J."/>
            <person name="Oppert B."/>
            <person name="Lorenzen M."/>
            <person name="Brown S."/>
            <person name="Wang L."/>
            <person name="Savard J."/>
            <person name="Tautz D."/>
            <person name="Richards S."/>
            <person name="Weinstock G."/>
            <person name="Gibbs R.A."/>
            <person name="Liu Y."/>
            <person name="Worley K."/>
            <person name="Weinstock G."/>
            <person name="Elsik C.G."/>
            <person name="Reese J.T."/>
            <person name="Elhaik E."/>
            <person name="Landan G."/>
            <person name="Graur D."/>
            <person name="Arensburger P."/>
            <person name="Atkinson P."/>
            <person name="Beeman R.W."/>
            <person name="Beidler J."/>
            <person name="Brown S.J."/>
            <person name="Demuth J.P."/>
            <person name="Drury D.W."/>
            <person name="Du Y.Z."/>
            <person name="Fujiwara H."/>
            <person name="Lorenzen M."/>
            <person name="Maselli V."/>
            <person name="Osanai M."/>
            <person name="Park Y."/>
            <person name="Robertson H.M."/>
            <person name="Tu Z."/>
            <person name="Wang J.J."/>
            <person name="Wang S."/>
            <person name="Richards S."/>
            <person name="Song H."/>
            <person name="Zhang L."/>
            <person name="Sodergren E."/>
            <person name="Werner D."/>
            <person name="Stanke M."/>
            <person name="Morgenstern B."/>
            <person name="Solovyev V."/>
            <person name="Kosarev P."/>
            <person name="Brown G."/>
            <person name="Chen H.C."/>
            <person name="Ermolaeva O."/>
            <person name="Hlavina W."/>
            <person name="Kapustin Y."/>
            <person name="Kiryutin B."/>
            <person name="Kitts P."/>
            <person name="Maglott D."/>
            <person name="Pruitt K."/>
            <person name="Sapojnikov V."/>
            <person name="Souvorov A."/>
            <person name="Mackey A.J."/>
            <person name="Waterhouse R.M."/>
            <person name="Wyder S."/>
            <person name="Zdobnov E.M."/>
            <person name="Zdobnov E.M."/>
            <person name="Wyder S."/>
            <person name="Kriventseva E.V."/>
            <person name="Kadowaki T."/>
            <person name="Bork P."/>
            <person name="Aranda M."/>
            <person name="Bao R."/>
            <person name="Beermann A."/>
            <person name="Berns N."/>
            <person name="Bolognesi R."/>
            <person name="Bonneton F."/>
            <person name="Bopp D."/>
            <person name="Brown S.J."/>
            <person name="Bucher G."/>
            <person name="Butts T."/>
            <person name="Chaumot A."/>
            <person name="Denell R.E."/>
            <person name="Ferrier D.E."/>
            <person name="Friedrich M."/>
            <person name="Gordon C.M."/>
            <person name="Jindra M."/>
            <person name="Klingler M."/>
            <person name="Lan Q."/>
            <person name="Lattorff H.M."/>
            <person name="Laudet V."/>
            <person name="von Levetsow C."/>
            <person name="Liu Z."/>
            <person name="Lutz R."/>
            <person name="Lynch J.A."/>
            <person name="da Fonseca R.N."/>
            <person name="Posnien N."/>
            <person name="Reuter R."/>
            <person name="Roth S."/>
            <person name="Savard J."/>
            <person name="Schinko J.B."/>
            <person name="Schmitt C."/>
            <person name="Schoppmeier M."/>
            <person name="Schroder R."/>
            <person name="Shippy T.D."/>
            <person name="Simonnet F."/>
            <person name="Marques-Souza H."/>
            <person name="Tautz D."/>
            <person name="Tomoyasu Y."/>
            <person name="Trauner J."/>
            <person name="Van der Zee M."/>
            <person name="Vervoort M."/>
            <person name="Wittkopp N."/>
            <person name="Wimmer E.A."/>
            <person name="Yang X."/>
            <person name="Jones A.K."/>
            <person name="Sattelle D.B."/>
            <person name="Ebert P.R."/>
            <person name="Nelson D."/>
            <person name="Scott J.G."/>
            <person name="Beeman R.W."/>
            <person name="Muthukrishnan S."/>
            <person name="Kramer K.J."/>
            <person name="Arakane Y."/>
            <person name="Beeman R.W."/>
            <person name="Zhu Q."/>
            <person name="Hogenkamp D."/>
            <person name="Dixit R."/>
            <person name="Oppert B."/>
            <person name="Jiang H."/>
            <person name="Zou Z."/>
            <person name="Marshall J."/>
            <person name="Elpidina E."/>
            <person name="Vinokurov K."/>
            <person name="Oppert C."/>
            <person name="Zou Z."/>
            <person name="Evans J."/>
            <person name="Lu Z."/>
            <person name="Zhao P."/>
            <person name="Sumathipala N."/>
            <person name="Altincicek B."/>
            <person name="Vilcinskas A."/>
            <person name="Williams M."/>
            <person name="Hultmark D."/>
            <person name="Hetru C."/>
            <person name="Jiang H."/>
            <person name="Grimmelikhuijzen C.J."/>
            <person name="Hauser F."/>
            <person name="Cazzamali G."/>
            <person name="Williamson M."/>
            <person name="Park Y."/>
            <person name="Li B."/>
            <person name="Tanaka Y."/>
            <person name="Predel R."/>
            <person name="Neupert S."/>
            <person name="Schachtner J."/>
            <person name="Verleyen P."/>
            <person name="Raible F."/>
            <person name="Bork P."/>
            <person name="Friedrich M."/>
            <person name="Walden K.K."/>
            <person name="Robertson H.M."/>
            <person name="Angeli S."/>
            <person name="Foret S."/>
            <person name="Bucher G."/>
            <person name="Schuetz S."/>
            <person name="Maleszka R."/>
            <person name="Wimmer E.A."/>
            <person name="Beeman R.W."/>
            <person name="Lorenzen M."/>
            <person name="Tomoyasu Y."/>
            <person name="Miller S.C."/>
            <person name="Grossmann D."/>
            <person name="Bucher G."/>
        </authorList>
    </citation>
    <scope>NUCLEOTIDE SEQUENCE [LARGE SCALE GENOMIC DNA]</scope>
    <source>
        <strain evidence="4 5">Georgia GA2</strain>
    </source>
</reference>
<dbReference type="AlphaFoldDB" id="D1ZZM5"/>
<dbReference type="InterPro" id="IPR052728">
    <property type="entry name" value="O2_lipid_transport_reg"/>
</dbReference>
<keyword evidence="1" id="KW-0812">Transmembrane</keyword>
<feature type="transmembrane region" description="Helical" evidence="1">
    <location>
        <begin position="316"/>
        <end position="344"/>
    </location>
</feature>
<dbReference type="HOGENOM" id="CLU_007874_2_2_1"/>
<feature type="domain" description="Nose resistant-to-fluoxetine protein N-terminal" evidence="3">
    <location>
        <begin position="65"/>
        <end position="212"/>
    </location>
</feature>
<name>D1ZZM5_TRICA</name>
<evidence type="ECO:0000259" key="3">
    <source>
        <dbReference type="SMART" id="SM00703"/>
    </source>
</evidence>
<proteinExistence type="predicted"/>
<dbReference type="OMA" id="LMHILIE"/>
<feature type="transmembrane region" description="Helical" evidence="1">
    <location>
        <begin position="356"/>
        <end position="380"/>
    </location>
</feature>
<evidence type="ECO:0000313" key="5">
    <source>
        <dbReference type="Proteomes" id="UP000007266"/>
    </source>
</evidence>
<feature type="transmembrane region" description="Helical" evidence="1">
    <location>
        <begin position="224"/>
        <end position="246"/>
    </location>
</feature>
<dbReference type="Pfam" id="PF20146">
    <property type="entry name" value="NRF"/>
    <property type="match status" value="1"/>
</dbReference>
<dbReference type="PANTHER" id="PTHR11161:SF0">
    <property type="entry name" value="O-ACYLTRANSFERASE LIKE PROTEIN"/>
    <property type="match status" value="1"/>
</dbReference>
<dbReference type="OrthoDB" id="118951at2759"/>
<dbReference type="Pfam" id="PF01757">
    <property type="entry name" value="Acyl_transf_3"/>
    <property type="match status" value="1"/>
</dbReference>
<feature type="signal peptide" evidence="2">
    <location>
        <begin position="1"/>
        <end position="25"/>
    </location>
</feature>
<feature type="transmembrane region" description="Helical" evidence="1">
    <location>
        <begin position="454"/>
        <end position="473"/>
    </location>
</feature>
<dbReference type="Proteomes" id="UP000007266">
    <property type="component" value="Linkage group 4"/>
</dbReference>
<dbReference type="GO" id="GO:0016747">
    <property type="term" value="F:acyltransferase activity, transferring groups other than amino-acyl groups"/>
    <property type="evidence" value="ECO:0007669"/>
    <property type="project" value="InterPro"/>
</dbReference>
<evidence type="ECO:0000256" key="2">
    <source>
        <dbReference type="SAM" id="SignalP"/>
    </source>
</evidence>
<feature type="transmembrane region" description="Helical" evidence="1">
    <location>
        <begin position="497"/>
        <end position="518"/>
    </location>
</feature>
<keyword evidence="1" id="KW-1133">Transmembrane helix</keyword>
<keyword evidence="1" id="KW-0472">Membrane</keyword>
<gene>
    <name evidence="4" type="primary">AUGUSTUS-3.0.2_07433</name>
    <name evidence="4" type="ORF">TcasGA2_TC007433</name>
</gene>
<keyword evidence="2" id="KW-0732">Signal</keyword>
<reference evidence="4 5" key="2">
    <citation type="journal article" date="2010" name="Nucleic Acids Res.">
        <title>BeetleBase in 2010: revisions to provide comprehensive genomic information for Tribolium castaneum.</title>
        <authorList>
            <person name="Kim H.S."/>
            <person name="Murphy T."/>
            <person name="Xia J."/>
            <person name="Caragea D."/>
            <person name="Park Y."/>
            <person name="Beeman R.W."/>
            <person name="Lorenzen M.D."/>
            <person name="Butcher S."/>
            <person name="Manak J.R."/>
            <person name="Brown S.J."/>
        </authorList>
    </citation>
    <scope>GENOME REANNOTATION</scope>
    <source>
        <strain evidence="4 5">Georgia GA2</strain>
    </source>
</reference>